<keyword evidence="6" id="KW-1185">Reference proteome</keyword>
<dbReference type="GO" id="GO:0000166">
    <property type="term" value="F:nucleotide binding"/>
    <property type="evidence" value="ECO:0007669"/>
    <property type="project" value="InterPro"/>
</dbReference>
<comment type="caution">
    <text evidence="5">The sequence shown here is derived from an EMBL/GenBank/DDBJ whole genome shotgun (WGS) entry which is preliminary data.</text>
</comment>
<dbReference type="SUPFAM" id="SSF55347">
    <property type="entry name" value="Glyceraldehyde-3-phosphate dehydrogenase-like, C-terminal domain"/>
    <property type="match status" value="1"/>
</dbReference>
<dbReference type="PANTHER" id="PTHR42840:SF3">
    <property type="entry name" value="BINDING ROSSMANN FOLD OXIDOREDUCTASE, PUTATIVE (AFU_ORTHOLOGUE AFUA_2G10240)-RELATED"/>
    <property type="match status" value="1"/>
</dbReference>
<feature type="domain" description="Gfo/Idh/MocA-like oxidoreductase N-terminal" evidence="3">
    <location>
        <begin position="8"/>
        <end position="131"/>
    </location>
</feature>
<dbReference type="EMBL" id="JBAMIC010000008">
    <property type="protein sequence ID" value="KAK7103125.1"/>
    <property type="molecule type" value="Genomic_DNA"/>
</dbReference>
<reference evidence="5 6" key="1">
    <citation type="submission" date="2024-02" db="EMBL/GenBank/DDBJ databases">
        <title>Chromosome-scale genome assembly of the rough periwinkle Littorina saxatilis.</title>
        <authorList>
            <person name="De Jode A."/>
            <person name="Faria R."/>
            <person name="Formenti G."/>
            <person name="Sims Y."/>
            <person name="Smith T.P."/>
            <person name="Tracey A."/>
            <person name="Wood J.M.D."/>
            <person name="Zagrodzka Z.B."/>
            <person name="Johannesson K."/>
            <person name="Butlin R.K."/>
            <person name="Leder E.H."/>
        </authorList>
    </citation>
    <scope>NUCLEOTIDE SEQUENCE [LARGE SCALE GENOMIC DNA]</scope>
    <source>
        <strain evidence="5">Snail1</strain>
        <tissue evidence="5">Muscle</tissue>
    </source>
</reference>
<organism evidence="5 6">
    <name type="scientific">Littorina saxatilis</name>
    <dbReference type="NCBI Taxonomy" id="31220"/>
    <lineage>
        <taxon>Eukaryota</taxon>
        <taxon>Metazoa</taxon>
        <taxon>Spiralia</taxon>
        <taxon>Lophotrochozoa</taxon>
        <taxon>Mollusca</taxon>
        <taxon>Gastropoda</taxon>
        <taxon>Caenogastropoda</taxon>
        <taxon>Littorinimorpha</taxon>
        <taxon>Littorinoidea</taxon>
        <taxon>Littorinidae</taxon>
        <taxon>Littorina</taxon>
    </lineage>
</organism>
<dbReference type="Pfam" id="PF01408">
    <property type="entry name" value="GFO_IDH_MocA"/>
    <property type="match status" value="1"/>
</dbReference>
<dbReference type="GO" id="GO:0005737">
    <property type="term" value="C:cytoplasm"/>
    <property type="evidence" value="ECO:0007669"/>
    <property type="project" value="TreeGrafter"/>
</dbReference>
<evidence type="ECO:0000313" key="6">
    <source>
        <dbReference type="Proteomes" id="UP001374579"/>
    </source>
</evidence>
<comment type="similarity">
    <text evidence="1">Belongs to the Gfo/Idh/MocA family.</text>
</comment>
<keyword evidence="2" id="KW-0560">Oxidoreductase</keyword>
<evidence type="ECO:0000259" key="3">
    <source>
        <dbReference type="Pfam" id="PF01408"/>
    </source>
</evidence>
<dbReference type="AlphaFoldDB" id="A0AAN9BBZ6"/>
<dbReference type="InterPro" id="IPR000683">
    <property type="entry name" value="Gfo/Idh/MocA-like_OxRdtase_N"/>
</dbReference>
<evidence type="ECO:0000259" key="4">
    <source>
        <dbReference type="Pfam" id="PF22725"/>
    </source>
</evidence>
<dbReference type="PANTHER" id="PTHR42840">
    <property type="entry name" value="NAD(P)-BINDING ROSSMANN-FOLD SUPERFAMILY PROTEIN-RELATED"/>
    <property type="match status" value="1"/>
</dbReference>
<dbReference type="Gene3D" id="3.30.360.10">
    <property type="entry name" value="Dihydrodipicolinate Reductase, domain 2"/>
    <property type="match status" value="1"/>
</dbReference>
<feature type="domain" description="GFO/IDH/MocA-like oxidoreductase" evidence="4">
    <location>
        <begin position="140"/>
        <end position="264"/>
    </location>
</feature>
<accession>A0AAN9BBZ6</accession>
<proteinExistence type="inferred from homology"/>
<dbReference type="Pfam" id="PF22725">
    <property type="entry name" value="GFO_IDH_MocA_C3"/>
    <property type="match status" value="1"/>
</dbReference>
<evidence type="ECO:0000256" key="1">
    <source>
        <dbReference type="ARBA" id="ARBA00010928"/>
    </source>
</evidence>
<dbReference type="Proteomes" id="UP001374579">
    <property type="component" value="Unassembled WGS sequence"/>
</dbReference>
<evidence type="ECO:0000313" key="5">
    <source>
        <dbReference type="EMBL" id="KAK7103125.1"/>
    </source>
</evidence>
<dbReference type="Gene3D" id="3.40.50.720">
    <property type="entry name" value="NAD(P)-binding Rossmann-like Domain"/>
    <property type="match status" value="1"/>
</dbReference>
<sequence>MMQTTVGMAVFGVGRAGQYHLTSMAAHPDVTVRWVVDVEGVRERAAQLCAQYGLQDTHFAPTDHWQCVLDDPQTVAVVVTTPTRFHEDITKRALRAGKHVFCEKPISFTAEVVQSCYQEAEKHGRVLFCGFNKRFDEQHVKLRERVQAGQLGSPRLVHYHWRDPKTSPDTVASYILPSGGIFCDSAIHQLDYVPWMLGETPSTVHAVGTRTSLLAGDYAKCGDVDSTIITLGFPSGVHAIIEVSREMHNDDLYFRIEVMGTKDTYLLHKVNRDTTSEVRMDGQKGETLIPLTIWSAYKHEMDCFVRVVQGKEECPVTAQEAIQASRLADLCLLSLNEDRVVIYEEI</sequence>
<evidence type="ECO:0000256" key="2">
    <source>
        <dbReference type="ARBA" id="ARBA00023002"/>
    </source>
</evidence>
<dbReference type="SUPFAM" id="SSF51735">
    <property type="entry name" value="NAD(P)-binding Rossmann-fold domains"/>
    <property type="match status" value="1"/>
</dbReference>
<protein>
    <submittedName>
        <fullName evidence="5">Uncharacterized protein</fullName>
    </submittedName>
</protein>
<name>A0AAN9BBZ6_9CAEN</name>
<dbReference type="InterPro" id="IPR036291">
    <property type="entry name" value="NAD(P)-bd_dom_sf"/>
</dbReference>
<dbReference type="GO" id="GO:0016491">
    <property type="term" value="F:oxidoreductase activity"/>
    <property type="evidence" value="ECO:0007669"/>
    <property type="project" value="UniProtKB-KW"/>
</dbReference>
<dbReference type="InterPro" id="IPR055170">
    <property type="entry name" value="GFO_IDH_MocA-like_dom"/>
</dbReference>
<dbReference type="GO" id="GO:0006740">
    <property type="term" value="P:NADPH regeneration"/>
    <property type="evidence" value="ECO:0007669"/>
    <property type="project" value="TreeGrafter"/>
</dbReference>
<gene>
    <name evidence="5" type="ORF">V1264_018087</name>
</gene>